<comment type="caution">
    <text evidence="2">The sequence shown here is derived from an EMBL/GenBank/DDBJ whole genome shotgun (WGS) entry which is preliminary data.</text>
</comment>
<dbReference type="EMBL" id="JBHTCM010000017">
    <property type="protein sequence ID" value="MFC7334538.1"/>
    <property type="molecule type" value="Genomic_DNA"/>
</dbReference>
<dbReference type="RefSeq" id="WP_377360092.1">
    <property type="nucleotide sequence ID" value="NZ_JBHTCM010000017.1"/>
</dbReference>
<feature type="chain" id="PRO_5046164736" evidence="1">
    <location>
        <begin position="23"/>
        <end position="104"/>
    </location>
</feature>
<sequence length="104" mass="11280">MKKTLTTTALLLTLGFAGTAAADCTVGDPPVVPDGTSATEAEMVSAQQAIKAYVAETQEFLQCIEFESKGRPTGDATRRYNEASERMEKLASNFNKQLKVFKSR</sequence>
<keyword evidence="3" id="KW-1185">Reference proteome</keyword>
<proteinExistence type="predicted"/>
<evidence type="ECO:0000313" key="2">
    <source>
        <dbReference type="EMBL" id="MFC7334538.1"/>
    </source>
</evidence>
<reference evidence="3" key="1">
    <citation type="journal article" date="2019" name="Int. J. Syst. Evol. Microbiol.">
        <title>The Global Catalogue of Microorganisms (GCM) 10K type strain sequencing project: providing services to taxonomists for standard genome sequencing and annotation.</title>
        <authorList>
            <consortium name="The Broad Institute Genomics Platform"/>
            <consortium name="The Broad Institute Genome Sequencing Center for Infectious Disease"/>
            <person name="Wu L."/>
            <person name="Ma J."/>
        </authorList>
    </citation>
    <scope>NUCLEOTIDE SEQUENCE [LARGE SCALE GENOMIC DNA]</scope>
    <source>
        <strain evidence="3">CGMCC 1.16275</strain>
    </source>
</reference>
<name>A0ABW2KYX1_9PROT</name>
<evidence type="ECO:0000313" key="3">
    <source>
        <dbReference type="Proteomes" id="UP001596456"/>
    </source>
</evidence>
<organism evidence="2 3">
    <name type="scientific">Rhodocista pekingensis</name>
    <dbReference type="NCBI Taxonomy" id="201185"/>
    <lineage>
        <taxon>Bacteria</taxon>
        <taxon>Pseudomonadati</taxon>
        <taxon>Pseudomonadota</taxon>
        <taxon>Alphaproteobacteria</taxon>
        <taxon>Rhodospirillales</taxon>
        <taxon>Azospirillaceae</taxon>
        <taxon>Rhodocista</taxon>
    </lineage>
</organism>
<accession>A0ABW2KYX1</accession>
<keyword evidence="1" id="KW-0732">Signal</keyword>
<feature type="signal peptide" evidence="1">
    <location>
        <begin position="1"/>
        <end position="22"/>
    </location>
</feature>
<dbReference type="Proteomes" id="UP001596456">
    <property type="component" value="Unassembled WGS sequence"/>
</dbReference>
<gene>
    <name evidence="2" type="ORF">ACFQPS_15325</name>
</gene>
<protein>
    <submittedName>
        <fullName evidence="2">Uncharacterized protein</fullName>
    </submittedName>
</protein>
<evidence type="ECO:0000256" key="1">
    <source>
        <dbReference type="SAM" id="SignalP"/>
    </source>
</evidence>